<dbReference type="Pfam" id="PF01370">
    <property type="entry name" value="Epimerase"/>
    <property type="match status" value="1"/>
</dbReference>
<dbReference type="RefSeq" id="WP_115812129.1">
    <property type="nucleotide sequence ID" value="NZ_QUNI01000004.1"/>
</dbReference>
<dbReference type="Proteomes" id="UP000257136">
    <property type="component" value="Unassembled WGS sequence"/>
</dbReference>
<feature type="domain" description="NAD-dependent epimerase/dehydratase" evidence="3">
    <location>
        <begin position="8"/>
        <end position="228"/>
    </location>
</feature>
<dbReference type="PANTHER" id="PTHR10366:SF564">
    <property type="entry name" value="STEROL-4-ALPHA-CARBOXYLATE 3-DEHYDROGENASE, DECARBOXYLATING"/>
    <property type="match status" value="1"/>
</dbReference>
<comment type="caution">
    <text evidence="4">The sequence shown here is derived from an EMBL/GenBank/DDBJ whole genome shotgun (WGS) entry which is preliminary data.</text>
</comment>
<dbReference type="OrthoDB" id="9803111at2"/>
<dbReference type="Gene3D" id="3.40.50.720">
    <property type="entry name" value="NAD(P)-binding Rossmann-like Domain"/>
    <property type="match status" value="1"/>
</dbReference>
<organism evidence="4 5">
    <name type="scientific">Flavobacterium aquicola</name>
    <dbReference type="NCBI Taxonomy" id="1682742"/>
    <lineage>
        <taxon>Bacteria</taxon>
        <taxon>Pseudomonadati</taxon>
        <taxon>Bacteroidota</taxon>
        <taxon>Flavobacteriia</taxon>
        <taxon>Flavobacteriales</taxon>
        <taxon>Flavobacteriaceae</taxon>
        <taxon>Flavobacterium</taxon>
    </lineage>
</organism>
<evidence type="ECO:0000256" key="2">
    <source>
        <dbReference type="ARBA" id="ARBA00023445"/>
    </source>
</evidence>
<keyword evidence="5" id="KW-1185">Reference proteome</keyword>
<keyword evidence="1" id="KW-0560">Oxidoreductase</keyword>
<name>A0A3E0EMR3_9FLAO</name>
<gene>
    <name evidence="4" type="ORF">C8P67_10479</name>
</gene>
<comment type="similarity">
    <text evidence="2">Belongs to the NAD(P)-dependent epimerase/dehydratase family. Dihydroflavonol-4-reductase subfamily.</text>
</comment>
<accession>A0A3E0EMR3</accession>
<reference evidence="4 5" key="1">
    <citation type="submission" date="2018-08" db="EMBL/GenBank/DDBJ databases">
        <title>Genomic Encyclopedia of Archaeal and Bacterial Type Strains, Phase II (KMG-II): from individual species to whole genera.</title>
        <authorList>
            <person name="Goeker M."/>
        </authorList>
    </citation>
    <scope>NUCLEOTIDE SEQUENCE [LARGE SCALE GENOMIC DNA]</scope>
    <source>
        <strain evidence="4 5">DSM 100880</strain>
    </source>
</reference>
<evidence type="ECO:0000259" key="3">
    <source>
        <dbReference type="Pfam" id="PF01370"/>
    </source>
</evidence>
<proteinExistence type="inferred from homology"/>
<dbReference type="EMBL" id="QUNI01000004">
    <property type="protein sequence ID" value="REG99461.1"/>
    <property type="molecule type" value="Genomic_DNA"/>
</dbReference>
<dbReference type="InterPro" id="IPR036291">
    <property type="entry name" value="NAD(P)-bd_dom_sf"/>
</dbReference>
<dbReference type="InterPro" id="IPR050425">
    <property type="entry name" value="NAD(P)_dehydrat-like"/>
</dbReference>
<dbReference type="GO" id="GO:0016616">
    <property type="term" value="F:oxidoreductase activity, acting on the CH-OH group of donors, NAD or NADP as acceptor"/>
    <property type="evidence" value="ECO:0007669"/>
    <property type="project" value="TreeGrafter"/>
</dbReference>
<evidence type="ECO:0000256" key="1">
    <source>
        <dbReference type="ARBA" id="ARBA00023002"/>
    </source>
</evidence>
<dbReference type="AlphaFoldDB" id="A0A3E0EMR3"/>
<evidence type="ECO:0000313" key="4">
    <source>
        <dbReference type="EMBL" id="REG99461.1"/>
    </source>
</evidence>
<dbReference type="SUPFAM" id="SSF51735">
    <property type="entry name" value="NAD(P)-binding Rossmann-fold domains"/>
    <property type="match status" value="1"/>
</dbReference>
<dbReference type="PANTHER" id="PTHR10366">
    <property type="entry name" value="NAD DEPENDENT EPIMERASE/DEHYDRATASE"/>
    <property type="match status" value="1"/>
</dbReference>
<dbReference type="InterPro" id="IPR001509">
    <property type="entry name" value="Epimerase_deHydtase"/>
</dbReference>
<evidence type="ECO:0000313" key="5">
    <source>
        <dbReference type="Proteomes" id="UP000257136"/>
    </source>
</evidence>
<sequence>MNKNSKCLVTGANGHLGNNLVRELVNQNYQVRASVRNINNRKPFEGVKCEVVYADMLDKASLKKAMKDIEIVFHVASVFKHWSPNPQKDIIEPNVIGTKNIIEAVAECNVHKVILVSSIAALDHTSVPMKENTWNKHFPNAYYQSKQEAEQLAWDLSKKLNIDLITVLPSSIIGKEIFGHLTPTMFFFDMVLRNKLPIDPNFAFNFVDVKDVAKGIILADKFGRIGERYILATEPSITTNDVFAMAKKIFPEVKIPTQLLKSELIEIAKKMEEESVITKTAPLLMVNNVEAYYNANSKIDISKARIELGFNPILPEKAIKNTLLYLSQKQWE</sequence>
<protein>
    <submittedName>
        <fullName evidence="4">Dihydroflavonol-4-reductase</fullName>
    </submittedName>
</protein>